<feature type="compositionally biased region" description="Low complexity" evidence="1">
    <location>
        <begin position="28"/>
        <end position="44"/>
    </location>
</feature>
<feature type="region of interest" description="Disordered" evidence="1">
    <location>
        <begin position="28"/>
        <end position="72"/>
    </location>
</feature>
<dbReference type="Gene3D" id="2.60.120.200">
    <property type="match status" value="1"/>
</dbReference>
<dbReference type="PANTHER" id="PTHR43143:SF5">
    <property type="entry name" value="SECRETED PROTEIN"/>
    <property type="match status" value="1"/>
</dbReference>
<sequence>MNALRPVGWRATWLVILLSLFLSACGGDSSSHSGGDPTPPDTGNGDNGGDGDGGGDDGGDGDGDGDGGNTRQSFTVAVIPDTQKYARYSQERYTVQTQWIADHYQDENIKFTLHLGDVVDRARESYEWSNAREAMQILESNPETPYSVLAGNHDVLNSGQWDDQRDLSAEPFLQHFPASLQAANFSTFKGTDSTGFNSYHIFETDGQAFLVLALDWRSSDQTIAWAQDVLDQHPDLPAILTTHQLLNIAADGETAIFTPEHGAPLWEKLIRSNDQIFLTFNGHHHGEAMMVGKNDYGRDVVMVVVDYQSGFWGGNGMMQLVTFDYSDDELDFISYSPWVAAIDEASRQPQDELSRWEFSVPMDFEQRFSNMNQGEGVVAPGSIEGTQAYWILDSDHQLTATDNSVKFMDASGNGNTMTLVSYNNAEGNDPQGALSDFFQVTADAPPFGYATGSAAFMGNNAIGGYYLTTDGPGLTFEKSGAGQPGYLPQYTIEAVVRLPEDWTPGSNQWSGILNHQPGITRVCNYHSVSCSGSDASLGLNVSSLKEFQWVSTSQNGKGQDNWSWEVSNEYWYHIAMVNDGERVQMYVDGSLVMRTGVDEQQGLLVEPGQPWSIGVNSWQGNPSNLFAGDIAEIRINNRALGRDEWLYNQR</sequence>
<evidence type="ECO:0000313" key="5">
    <source>
        <dbReference type="Proteomes" id="UP000771797"/>
    </source>
</evidence>
<dbReference type="InterPro" id="IPR004843">
    <property type="entry name" value="Calcineurin-like_PHP"/>
</dbReference>
<dbReference type="EMBL" id="AQPF01000019">
    <property type="protein sequence ID" value="KAF0805259.1"/>
    <property type="molecule type" value="Genomic_DNA"/>
</dbReference>
<dbReference type="InterPro" id="IPR051918">
    <property type="entry name" value="STPP_CPPED1"/>
</dbReference>
<dbReference type="PANTHER" id="PTHR43143">
    <property type="entry name" value="METALLOPHOSPHOESTERASE, CALCINEURIN SUPERFAMILY"/>
    <property type="match status" value="1"/>
</dbReference>
<dbReference type="Pfam" id="PF00149">
    <property type="entry name" value="Metallophos"/>
    <property type="match status" value="1"/>
</dbReference>
<feature type="compositionally biased region" description="Acidic residues" evidence="1">
    <location>
        <begin position="53"/>
        <end position="65"/>
    </location>
</feature>
<dbReference type="InterPro" id="IPR029052">
    <property type="entry name" value="Metallo-depent_PP-like"/>
</dbReference>
<dbReference type="RefSeq" id="WP_159660922.1">
    <property type="nucleotide sequence ID" value="NZ_AQPF01000019.1"/>
</dbReference>
<accession>A0ABQ6Y769</accession>
<evidence type="ECO:0000256" key="1">
    <source>
        <dbReference type="SAM" id="MobiDB-lite"/>
    </source>
</evidence>
<dbReference type="Gene3D" id="3.60.21.10">
    <property type="match status" value="1"/>
</dbReference>
<keyword evidence="5" id="KW-1185">Reference proteome</keyword>
<dbReference type="InterPro" id="IPR013320">
    <property type="entry name" value="ConA-like_dom_sf"/>
</dbReference>
<dbReference type="PROSITE" id="PS51257">
    <property type="entry name" value="PROKAR_LIPOPROTEIN"/>
    <property type="match status" value="1"/>
</dbReference>
<evidence type="ECO:0000256" key="2">
    <source>
        <dbReference type="SAM" id="SignalP"/>
    </source>
</evidence>
<evidence type="ECO:0000313" key="4">
    <source>
        <dbReference type="EMBL" id="KAF0805259.1"/>
    </source>
</evidence>
<feature type="chain" id="PRO_5045945919" evidence="2">
    <location>
        <begin position="25"/>
        <end position="650"/>
    </location>
</feature>
<evidence type="ECO:0000259" key="3">
    <source>
        <dbReference type="Pfam" id="PF00149"/>
    </source>
</evidence>
<dbReference type="Proteomes" id="UP000771797">
    <property type="component" value="Unassembled WGS sequence"/>
</dbReference>
<dbReference type="Pfam" id="PF13385">
    <property type="entry name" value="Laminin_G_3"/>
    <property type="match status" value="1"/>
</dbReference>
<dbReference type="SUPFAM" id="SSF56300">
    <property type="entry name" value="Metallo-dependent phosphatases"/>
    <property type="match status" value="1"/>
</dbReference>
<reference evidence="4 5" key="1">
    <citation type="submission" date="2012-09" db="EMBL/GenBank/DDBJ databases">
        <title>Genome Sequence of alkane-degrading Bacterium Alcanivorax sp. 6-D-6.</title>
        <authorList>
            <person name="Lai Q."/>
            <person name="Shao Z."/>
        </authorList>
    </citation>
    <scope>NUCLEOTIDE SEQUENCE [LARGE SCALE GENOMIC DNA]</scope>
    <source>
        <strain evidence="4 5">6-D-6</strain>
    </source>
</reference>
<keyword evidence="2" id="KW-0732">Signal</keyword>
<organism evidence="4 5">
    <name type="scientific">Alcanivorax xiamenensis</name>
    <dbReference type="NCBI Taxonomy" id="1177156"/>
    <lineage>
        <taxon>Bacteria</taxon>
        <taxon>Pseudomonadati</taxon>
        <taxon>Pseudomonadota</taxon>
        <taxon>Gammaproteobacteria</taxon>
        <taxon>Oceanospirillales</taxon>
        <taxon>Alcanivoracaceae</taxon>
        <taxon>Alcanivorax</taxon>
    </lineage>
</organism>
<gene>
    <name evidence="4" type="ORF">A6D6_02496</name>
</gene>
<feature type="domain" description="Calcineurin-like phosphoesterase" evidence="3">
    <location>
        <begin position="75"/>
        <end position="285"/>
    </location>
</feature>
<name>A0ABQ6Y769_9GAMM</name>
<proteinExistence type="predicted"/>
<feature type="signal peptide" evidence="2">
    <location>
        <begin position="1"/>
        <end position="24"/>
    </location>
</feature>
<protein>
    <submittedName>
        <fullName evidence="4">Calcineurin-like phosphoesterase family protein 9</fullName>
    </submittedName>
</protein>
<dbReference type="SUPFAM" id="SSF49899">
    <property type="entry name" value="Concanavalin A-like lectins/glucanases"/>
    <property type="match status" value="1"/>
</dbReference>
<comment type="caution">
    <text evidence="4">The sequence shown here is derived from an EMBL/GenBank/DDBJ whole genome shotgun (WGS) entry which is preliminary data.</text>
</comment>